<dbReference type="OrthoDB" id="10597859at2759"/>
<dbReference type="AlphaFoldDB" id="A0A196SB68"/>
<keyword evidence="4" id="KW-1185">Reference proteome</keyword>
<dbReference type="Proteomes" id="UP000078348">
    <property type="component" value="Unassembled WGS sequence"/>
</dbReference>
<evidence type="ECO:0000256" key="1">
    <source>
        <dbReference type="SAM" id="MobiDB-lite"/>
    </source>
</evidence>
<protein>
    <recommendedName>
        <fullName evidence="5">Vesicle transport protein USE1</fullName>
    </recommendedName>
</protein>
<keyword evidence="2" id="KW-0812">Transmembrane</keyword>
<sequence length="256" mass="29463">MESSLRSDLVLYRRFYSRCLQQVEFLTHDDFSRKNEAYLAFVAYQKKLQELYDEIMLLIKDTPGFLSQDQINSLQSSMATYQAKVTQLKAVPAPIESVKRREQPKEEKKDTVVNLGKRADTQKKPDITVSSPSLNEMRSLLGLNAPVDPSASSKLEEKRHQQFKDDMLNEIIDRTSRIREVGKAIQDTISESNRELDRTSDLQDRNIHAVEKQTARIQTVRSSFCGSIFRDLKYLILAGVVFFLCFLVILLLPKPK</sequence>
<evidence type="ECO:0000313" key="3">
    <source>
        <dbReference type="EMBL" id="OAO13566.1"/>
    </source>
</evidence>
<feature type="compositionally biased region" description="Basic and acidic residues" evidence="1">
    <location>
        <begin position="97"/>
        <end position="126"/>
    </location>
</feature>
<dbReference type="EMBL" id="LXWW01000373">
    <property type="protein sequence ID" value="OAO13566.1"/>
    <property type="molecule type" value="Genomic_DNA"/>
</dbReference>
<evidence type="ECO:0000256" key="2">
    <source>
        <dbReference type="SAM" id="Phobius"/>
    </source>
</evidence>
<accession>A0A196SB68</accession>
<proteinExistence type="predicted"/>
<gene>
    <name evidence="3" type="ORF">AV274_4762</name>
</gene>
<name>A0A196SB68_BLAHN</name>
<comment type="caution">
    <text evidence="3">The sequence shown here is derived from an EMBL/GenBank/DDBJ whole genome shotgun (WGS) entry which is preliminary data.</text>
</comment>
<feature type="transmembrane region" description="Helical" evidence="2">
    <location>
        <begin position="232"/>
        <end position="252"/>
    </location>
</feature>
<keyword evidence="2" id="KW-1133">Transmembrane helix</keyword>
<dbReference type="CDD" id="cd15841">
    <property type="entry name" value="SNARE_Qc"/>
    <property type="match status" value="1"/>
</dbReference>
<reference evidence="3 4" key="1">
    <citation type="submission" date="2016-05" db="EMBL/GenBank/DDBJ databases">
        <title>Nuclear genome of Blastocystis sp. subtype 1 NandII.</title>
        <authorList>
            <person name="Gentekaki E."/>
            <person name="Curtis B."/>
            <person name="Stairs C."/>
            <person name="Eme L."/>
            <person name="Herman E."/>
            <person name="Klimes V."/>
            <person name="Arias M.C."/>
            <person name="Elias M."/>
            <person name="Hilliou F."/>
            <person name="Klute M."/>
            <person name="Malik S.-B."/>
            <person name="Pightling A."/>
            <person name="Rachubinski R."/>
            <person name="Salas D."/>
            <person name="Schlacht A."/>
            <person name="Suga H."/>
            <person name="Archibald J."/>
            <person name="Ball S.G."/>
            <person name="Clark G."/>
            <person name="Dacks J."/>
            <person name="Van Der Giezen M."/>
            <person name="Tsaousis A."/>
            <person name="Roger A."/>
        </authorList>
    </citation>
    <scope>NUCLEOTIDE SEQUENCE [LARGE SCALE GENOMIC DNA]</scope>
    <source>
        <strain evidence="4">ATCC 50177 / NandII</strain>
    </source>
</reference>
<evidence type="ECO:0000313" key="4">
    <source>
        <dbReference type="Proteomes" id="UP000078348"/>
    </source>
</evidence>
<feature type="region of interest" description="Disordered" evidence="1">
    <location>
        <begin position="95"/>
        <end position="130"/>
    </location>
</feature>
<keyword evidence="2" id="KW-0472">Membrane</keyword>
<evidence type="ECO:0008006" key="5">
    <source>
        <dbReference type="Google" id="ProtNLM"/>
    </source>
</evidence>
<organism evidence="3 4">
    <name type="scientific">Blastocystis sp. subtype 1 (strain ATCC 50177 / NandII)</name>
    <dbReference type="NCBI Taxonomy" id="478820"/>
    <lineage>
        <taxon>Eukaryota</taxon>
        <taxon>Sar</taxon>
        <taxon>Stramenopiles</taxon>
        <taxon>Bigyra</taxon>
        <taxon>Opalozoa</taxon>
        <taxon>Opalinata</taxon>
        <taxon>Blastocystidae</taxon>
        <taxon>Blastocystis</taxon>
    </lineage>
</organism>